<evidence type="ECO:0000313" key="1">
    <source>
        <dbReference type="EMBL" id="PNG25355.1"/>
    </source>
</evidence>
<proteinExistence type="predicted"/>
<dbReference type="OrthoDB" id="8452080at2"/>
<evidence type="ECO:0000313" key="2">
    <source>
        <dbReference type="Proteomes" id="UP000236286"/>
    </source>
</evidence>
<dbReference type="RefSeq" id="WP_102844283.1">
    <property type="nucleotide sequence ID" value="NZ_PDZR01000016.1"/>
</dbReference>
<name>A0A2J7TF05_METSI</name>
<dbReference type="AlphaFoldDB" id="A0A2J7TF05"/>
<sequence>MRFLLGLVVGVLLTVGAAYMFDSTRRPEGADAATQRQMVNWDVVQAELKTLSVQIGDGWSRLTGRKDG</sequence>
<dbReference type="EMBL" id="PDZR01000016">
    <property type="protein sequence ID" value="PNG25355.1"/>
    <property type="molecule type" value="Genomic_DNA"/>
</dbReference>
<organism evidence="1 2">
    <name type="scientific">Methylocella silvestris</name>
    <dbReference type="NCBI Taxonomy" id="199596"/>
    <lineage>
        <taxon>Bacteria</taxon>
        <taxon>Pseudomonadati</taxon>
        <taxon>Pseudomonadota</taxon>
        <taxon>Alphaproteobacteria</taxon>
        <taxon>Hyphomicrobiales</taxon>
        <taxon>Beijerinckiaceae</taxon>
        <taxon>Methylocella</taxon>
    </lineage>
</organism>
<reference evidence="1 2" key="1">
    <citation type="submission" date="2017-10" db="EMBL/GenBank/DDBJ databases">
        <title>Genome announcement of Methylocella silvestris TVC from permafrost.</title>
        <authorList>
            <person name="Wang J."/>
            <person name="Geng K."/>
            <person name="Ul-Haque F."/>
            <person name="Crombie A.T."/>
            <person name="Street L.E."/>
            <person name="Wookey P.A."/>
            <person name="Murrell J.C."/>
            <person name="Pratscher J."/>
        </authorList>
    </citation>
    <scope>NUCLEOTIDE SEQUENCE [LARGE SCALE GENOMIC DNA]</scope>
    <source>
        <strain evidence="1 2">TVC</strain>
    </source>
</reference>
<comment type="caution">
    <text evidence="1">The sequence shown here is derived from an EMBL/GenBank/DDBJ whole genome shotgun (WGS) entry which is preliminary data.</text>
</comment>
<dbReference type="Proteomes" id="UP000236286">
    <property type="component" value="Unassembled WGS sequence"/>
</dbReference>
<gene>
    <name evidence="1" type="ORF">CR492_13555</name>
</gene>
<accession>A0A2J7TF05</accession>
<protein>
    <submittedName>
        <fullName evidence="1">Uncharacterized protein</fullName>
    </submittedName>
</protein>